<keyword evidence="3" id="KW-1185">Reference proteome</keyword>
<protein>
    <submittedName>
        <fullName evidence="2">CehA/McbA family metallohydrolase</fullName>
    </submittedName>
</protein>
<dbReference type="InterPro" id="IPR013320">
    <property type="entry name" value="ConA-like_dom_sf"/>
</dbReference>
<keyword evidence="1" id="KW-0732">Signal</keyword>
<dbReference type="InterPro" id="IPR016195">
    <property type="entry name" value="Pol/histidinol_Pase-like"/>
</dbReference>
<proteinExistence type="predicted"/>
<feature type="chain" id="PRO_5045535411" evidence="1">
    <location>
        <begin position="24"/>
        <end position="834"/>
    </location>
</feature>
<dbReference type="SUPFAM" id="SSF49899">
    <property type="entry name" value="Concanavalin A-like lectins/glucanases"/>
    <property type="match status" value="1"/>
</dbReference>
<organism evidence="2 3">
    <name type="scientific">Massilia jejuensis</name>
    <dbReference type="NCBI Taxonomy" id="648894"/>
    <lineage>
        <taxon>Bacteria</taxon>
        <taxon>Pseudomonadati</taxon>
        <taxon>Pseudomonadota</taxon>
        <taxon>Betaproteobacteria</taxon>
        <taxon>Burkholderiales</taxon>
        <taxon>Oxalobacteraceae</taxon>
        <taxon>Telluria group</taxon>
        <taxon>Massilia</taxon>
    </lineage>
</organism>
<dbReference type="Pfam" id="PF17957">
    <property type="entry name" value="Big_7"/>
    <property type="match status" value="1"/>
</dbReference>
<feature type="signal peptide" evidence="1">
    <location>
        <begin position="1"/>
        <end position="23"/>
    </location>
</feature>
<dbReference type="Gene3D" id="3.20.20.140">
    <property type="entry name" value="Metal-dependent hydrolases"/>
    <property type="match status" value="1"/>
</dbReference>
<dbReference type="RefSeq" id="WP_379718443.1">
    <property type="nucleotide sequence ID" value="NZ_JBHSMS010000023.1"/>
</dbReference>
<sequence>MRRVHTMKLLPLVLALSFSPAGVASEADHREFEATLHAPYTALASAQEGRTFALAFSYPFVQEAHDIVWRLELLDPAQRVIERWQGLDRLSGKPVEVKVRWRGRAADPALRDGLYQVRMVAVAREAGASGAQRLSEAETDGLLEADGSGHRVEQAWDIAVGTPDSVPMPAFAPLATGTNGGKAAVARPDTGAAPGTVSPASAPATASLPYTVYYANLHSQTNHSDGGGALASCTGSQSPQAGAFGPADAFAYAKNKGLDILMASEHNHMYDGSAGTDTSASAATAKALYQSGLTAAANFNAANPNFLAVYGLEWGVISNGGHLNILNSPELLEWEYNASNQLLGDTYTAKNDYAALYTLMKTRGWVGQFNHPDSTGQFLVNGVPLGYTADGDQAMVLCEVMNTSAFSTNTTETETGRSTFESACNKALEAGFHVAFSTNQDNHCANWGAAYTNRTGVLIPTGTPLTNASFIAALQARRVFATMDKTSQLVLTANGRVMGERFTNSGPLTLTANFANTSGKTVSSVALFEGVPGRNGTVTQLSTSASTTITPEIGTYFYYAKITQSDGKILWSAPVWVTQSATAGDTVAPTVSASESGTSGTITLSASASDNVGVSRVEFYVDNVLKGSDASAPYAMTLDSTTLANGSHVLGAKAYDAAGNVGSAPSVNFSISNGTGGTGGTQLLLNPGFESGAVSWSGGSGIINNATTTPARSGSWKAKLAGTGATRTDNLYQQVAIPAGAASATLSFWLQVQSAETTTSTAYDTLKVQVRNSGGTILATPATYSNLNKASSYTQRSVDLSAYKGQTVQVFFTGSEDASLQTTFLVDDVALTVP</sequence>
<dbReference type="NCBIfam" id="NF038032">
    <property type="entry name" value="CehA_McbA_metalo"/>
    <property type="match status" value="1"/>
</dbReference>
<reference evidence="3" key="1">
    <citation type="journal article" date="2019" name="Int. J. Syst. Evol. Microbiol.">
        <title>The Global Catalogue of Microorganisms (GCM) 10K type strain sequencing project: providing services to taxonomists for standard genome sequencing and annotation.</title>
        <authorList>
            <consortium name="The Broad Institute Genomics Platform"/>
            <consortium name="The Broad Institute Genome Sequencing Center for Infectious Disease"/>
            <person name="Wu L."/>
            <person name="Ma J."/>
        </authorList>
    </citation>
    <scope>NUCLEOTIDE SEQUENCE [LARGE SCALE GENOMIC DNA]</scope>
    <source>
        <strain evidence="3">CCUG 38813</strain>
    </source>
</reference>
<evidence type="ECO:0000313" key="3">
    <source>
        <dbReference type="Proteomes" id="UP001596031"/>
    </source>
</evidence>
<dbReference type="Proteomes" id="UP001596031">
    <property type="component" value="Unassembled WGS sequence"/>
</dbReference>
<dbReference type="EMBL" id="JBHSMS010000023">
    <property type="protein sequence ID" value="MFC5510785.1"/>
    <property type="molecule type" value="Genomic_DNA"/>
</dbReference>
<evidence type="ECO:0000256" key="1">
    <source>
        <dbReference type="SAM" id="SignalP"/>
    </source>
</evidence>
<dbReference type="InterPro" id="IPR013783">
    <property type="entry name" value="Ig-like_fold"/>
</dbReference>
<gene>
    <name evidence="2" type="ORF">ACFPOU_06580</name>
</gene>
<name>A0ABW0PDQ1_9BURK</name>
<dbReference type="Gene3D" id="2.60.40.10">
    <property type="entry name" value="Immunoglobulins"/>
    <property type="match status" value="1"/>
</dbReference>
<accession>A0ABW0PDQ1</accession>
<evidence type="ECO:0000313" key="2">
    <source>
        <dbReference type="EMBL" id="MFC5510785.1"/>
    </source>
</evidence>
<dbReference type="Gene3D" id="2.60.120.260">
    <property type="entry name" value="Galactose-binding domain-like"/>
    <property type="match status" value="1"/>
</dbReference>
<comment type="caution">
    <text evidence="2">The sequence shown here is derived from an EMBL/GenBank/DDBJ whole genome shotgun (WGS) entry which is preliminary data.</text>
</comment>
<dbReference type="SUPFAM" id="SSF89550">
    <property type="entry name" value="PHP domain-like"/>
    <property type="match status" value="1"/>
</dbReference>